<gene>
    <name evidence="2" type="ORF">WHR41_08054</name>
</gene>
<evidence type="ECO:0000256" key="1">
    <source>
        <dbReference type="SAM" id="Coils"/>
    </source>
</evidence>
<dbReference type="EMBL" id="JAAQHG020000036">
    <property type="protein sequence ID" value="KAL1583370.1"/>
    <property type="molecule type" value="Genomic_DNA"/>
</dbReference>
<proteinExistence type="predicted"/>
<comment type="caution">
    <text evidence="2">The sequence shown here is derived from an EMBL/GenBank/DDBJ whole genome shotgun (WGS) entry which is preliminary data.</text>
</comment>
<name>A0AB34KIE1_9PEZI</name>
<feature type="coiled-coil region" evidence="1">
    <location>
        <begin position="377"/>
        <end position="407"/>
    </location>
</feature>
<evidence type="ECO:0000313" key="3">
    <source>
        <dbReference type="Proteomes" id="UP000803884"/>
    </source>
</evidence>
<keyword evidence="3" id="KW-1185">Reference proteome</keyword>
<evidence type="ECO:0000313" key="2">
    <source>
        <dbReference type="EMBL" id="KAL1583370.1"/>
    </source>
</evidence>
<organism evidence="2 3">
    <name type="scientific">Cladosporium halotolerans</name>
    <dbReference type="NCBI Taxonomy" id="1052096"/>
    <lineage>
        <taxon>Eukaryota</taxon>
        <taxon>Fungi</taxon>
        <taxon>Dikarya</taxon>
        <taxon>Ascomycota</taxon>
        <taxon>Pezizomycotina</taxon>
        <taxon>Dothideomycetes</taxon>
        <taxon>Dothideomycetidae</taxon>
        <taxon>Cladosporiales</taxon>
        <taxon>Cladosporiaceae</taxon>
        <taxon>Cladosporium</taxon>
    </lineage>
</organism>
<keyword evidence="1" id="KW-0175">Coiled coil</keyword>
<dbReference type="AlphaFoldDB" id="A0AB34KIE1"/>
<dbReference type="Proteomes" id="UP000803884">
    <property type="component" value="Unassembled WGS sequence"/>
</dbReference>
<accession>A0AB34KIE1</accession>
<sequence>MLPATPRMAFRSTRALRLRQPVRLNQRQNVRFQSTESAKQSGGNGALAGGLAGGSIALFTGFLFYHFSGARGVVNSIHSAKSTADSAFQSTTKYAPEPGKAIQWLRETVDSYTKFIPGASYYVDRAFDDLEKIRGKHGEEVDAIVRESYDEMKKLTNNGFNADSASKAWEVLQQTFVRIGRLAGDAAEDILDNHPQLKEKVGGKFGQLKQMGEQYGPEAKKQVDETWDEVQKILQSGFSMTAVTKIQKLVQDKSEELKKYGDQAWQKGMEQAKPLLDKSPQVKELVENNKEKLLQGDLGQLWEKIQDATKSGNTDDLQSFVKDQVNKVSKSAGGSGGSSGIEQLLNMIPGGSDIGGKLQQLQEVGQKHGDEAEKLVKSAVEEIKKVLQSKVEEAEQLKNKAEKDVKN</sequence>
<protein>
    <submittedName>
        <fullName evidence="2">Uncharacterized protein</fullName>
    </submittedName>
</protein>
<reference evidence="2 3" key="1">
    <citation type="journal article" date="2020" name="Microbiol. Resour. Announc.">
        <title>Draft Genome Sequence of a Cladosporium Species Isolated from the Mesophotic Ascidian Didemnum maculosum.</title>
        <authorList>
            <person name="Gioti A."/>
            <person name="Siaperas R."/>
            <person name="Nikolaivits E."/>
            <person name="Le Goff G."/>
            <person name="Ouazzani J."/>
            <person name="Kotoulas G."/>
            <person name="Topakas E."/>
        </authorList>
    </citation>
    <scope>NUCLEOTIDE SEQUENCE [LARGE SCALE GENOMIC DNA]</scope>
    <source>
        <strain evidence="2 3">TM138-S3</strain>
    </source>
</reference>
<dbReference type="RefSeq" id="XP_069226477.1">
    <property type="nucleotide sequence ID" value="XM_069376658.1"/>
</dbReference>
<dbReference type="GeneID" id="96009496"/>